<feature type="transmembrane region" description="Helical" evidence="6">
    <location>
        <begin position="411"/>
        <end position="434"/>
    </location>
</feature>
<feature type="transmembrane region" description="Helical" evidence="6">
    <location>
        <begin position="231"/>
        <end position="250"/>
    </location>
</feature>
<dbReference type="PANTHER" id="PTHR23502:SF2">
    <property type="entry name" value="TRANSPORTER, PUTATIVE (AFU_ORTHOLOGUE AFUA_2G08910)-RELATED"/>
    <property type="match status" value="1"/>
</dbReference>
<dbReference type="PANTHER" id="PTHR23502">
    <property type="entry name" value="MAJOR FACILITATOR SUPERFAMILY"/>
    <property type="match status" value="1"/>
</dbReference>
<feature type="transmembrane region" description="Helical" evidence="6">
    <location>
        <begin position="168"/>
        <end position="189"/>
    </location>
</feature>
<feature type="region of interest" description="Disordered" evidence="5">
    <location>
        <begin position="1"/>
        <end position="21"/>
    </location>
</feature>
<keyword evidence="4 6" id="KW-0472">Membrane</keyword>
<feature type="transmembrane region" description="Helical" evidence="6">
    <location>
        <begin position="300"/>
        <end position="318"/>
    </location>
</feature>
<name>A0A9X0DG44_9HELO</name>
<dbReference type="SUPFAM" id="SSF103473">
    <property type="entry name" value="MFS general substrate transporter"/>
    <property type="match status" value="1"/>
</dbReference>
<keyword evidence="3 6" id="KW-1133">Transmembrane helix</keyword>
<keyword evidence="2 6" id="KW-0812">Transmembrane</keyword>
<organism evidence="8 9">
    <name type="scientific">Sclerotinia nivalis</name>
    <dbReference type="NCBI Taxonomy" id="352851"/>
    <lineage>
        <taxon>Eukaryota</taxon>
        <taxon>Fungi</taxon>
        <taxon>Dikarya</taxon>
        <taxon>Ascomycota</taxon>
        <taxon>Pezizomycotina</taxon>
        <taxon>Leotiomycetes</taxon>
        <taxon>Helotiales</taxon>
        <taxon>Sclerotiniaceae</taxon>
        <taxon>Sclerotinia</taxon>
    </lineage>
</organism>
<evidence type="ECO:0000256" key="4">
    <source>
        <dbReference type="ARBA" id="ARBA00023136"/>
    </source>
</evidence>
<feature type="domain" description="Major facilitator superfamily (MFS) profile" evidence="7">
    <location>
        <begin position="77"/>
        <end position="501"/>
    </location>
</feature>
<dbReference type="GO" id="GO:0022857">
    <property type="term" value="F:transmembrane transporter activity"/>
    <property type="evidence" value="ECO:0007669"/>
    <property type="project" value="InterPro"/>
</dbReference>
<evidence type="ECO:0000256" key="5">
    <source>
        <dbReference type="SAM" id="MobiDB-lite"/>
    </source>
</evidence>
<evidence type="ECO:0000256" key="6">
    <source>
        <dbReference type="SAM" id="Phobius"/>
    </source>
</evidence>
<feature type="compositionally biased region" description="Basic and acidic residues" evidence="5">
    <location>
        <begin position="1"/>
        <end position="13"/>
    </location>
</feature>
<comment type="caution">
    <text evidence="8">The sequence shown here is derived from an EMBL/GenBank/DDBJ whole genome shotgun (WGS) entry which is preliminary data.</text>
</comment>
<evidence type="ECO:0000313" key="8">
    <source>
        <dbReference type="EMBL" id="KAJ8060437.1"/>
    </source>
</evidence>
<reference evidence="8" key="1">
    <citation type="submission" date="2022-11" db="EMBL/GenBank/DDBJ databases">
        <title>Genome Resource of Sclerotinia nivalis Strain SnTB1, a Plant Pathogen Isolated from American Ginseng.</title>
        <authorList>
            <person name="Fan S."/>
        </authorList>
    </citation>
    <scope>NUCLEOTIDE SEQUENCE</scope>
    <source>
        <strain evidence="8">SnTB1</strain>
    </source>
</reference>
<comment type="subcellular location">
    <subcellularLocation>
        <location evidence="1">Membrane</location>
        <topology evidence="1">Multi-pass membrane protein</topology>
    </subcellularLocation>
</comment>
<protein>
    <recommendedName>
        <fullName evidence="7">Major facilitator superfamily (MFS) profile domain-containing protein</fullName>
    </recommendedName>
</protein>
<dbReference type="AlphaFoldDB" id="A0A9X0DG44"/>
<dbReference type="InterPro" id="IPR036259">
    <property type="entry name" value="MFS_trans_sf"/>
</dbReference>
<dbReference type="EMBL" id="JAPEIS010000013">
    <property type="protein sequence ID" value="KAJ8060437.1"/>
    <property type="molecule type" value="Genomic_DNA"/>
</dbReference>
<evidence type="ECO:0000256" key="2">
    <source>
        <dbReference type="ARBA" id="ARBA00022692"/>
    </source>
</evidence>
<dbReference type="InterPro" id="IPR020846">
    <property type="entry name" value="MFS_dom"/>
</dbReference>
<dbReference type="FunFam" id="1.20.1250.20:FF:000318">
    <property type="entry name" value="MFS multidrug transporter, putative"/>
    <property type="match status" value="1"/>
</dbReference>
<feature type="transmembrane region" description="Helical" evidence="6">
    <location>
        <begin position="338"/>
        <end position="359"/>
    </location>
</feature>
<feature type="transmembrane region" description="Helical" evidence="6">
    <location>
        <begin position="446"/>
        <end position="465"/>
    </location>
</feature>
<accession>A0A9X0DG44</accession>
<dbReference type="Pfam" id="PF07690">
    <property type="entry name" value="MFS_1"/>
    <property type="match status" value="1"/>
</dbReference>
<feature type="transmembrane region" description="Helical" evidence="6">
    <location>
        <begin position="78"/>
        <end position="99"/>
    </location>
</feature>
<dbReference type="OrthoDB" id="2585655at2759"/>
<feature type="transmembrane region" description="Helical" evidence="6">
    <location>
        <begin position="111"/>
        <end position="131"/>
    </location>
</feature>
<feature type="transmembrane region" description="Helical" evidence="6">
    <location>
        <begin position="201"/>
        <end position="225"/>
    </location>
</feature>
<sequence length="546" mass="60434">MSATKDVIEREDSSPSGEFSENIDHTATYATYIEADQLSEEHREYLLSKHGTLELDPLPSHSDADPYNWTNSKKVTNLFLVAFHACMSTFTAAAIIPAYESIAEELGITLQQATYLTSLQIAIAGGAPLFWKPLSNTFGRRPLFLISLLVSLVGNIGCAKSPTYASMAACRAIVSFFICPAAAIGSAVVTESFFKKDRARYMGIWTLMLTIGVPFSPFIMGFVAVRVGWRWIYWIIAIMNGVQFIAYLFFGAETRYLRHGVQHPKSSFREEYLTFHRIDPAPLRIYDFVHPLTLFTKPCIFIPAAAYAMVFLFASVMITVELPQLFASKFGFDAQQLGYQFLALIIGSVIGEQLGGTLSDFWMNRRTRKTGVQPAPEYRLWLSYAGFVLTIVGVVVFLVRTEQARDMHWNITPVIGIAIAGVGNQIVTTVLITYAVDSHLEESASIGVFITFVRQVWGFIGPFWFPAMFTNLGLSSSAAVAAGLLVGVSIIPTFIVQLMGKRWRPSKPADIIGQIGDQEPGVIVMVRNANANENRNGDGNEEKTKS</sequence>
<keyword evidence="9" id="KW-1185">Reference proteome</keyword>
<evidence type="ECO:0000259" key="7">
    <source>
        <dbReference type="PROSITE" id="PS50850"/>
    </source>
</evidence>
<evidence type="ECO:0000256" key="3">
    <source>
        <dbReference type="ARBA" id="ARBA00022989"/>
    </source>
</evidence>
<gene>
    <name evidence="8" type="ORF">OCU04_010764</name>
</gene>
<dbReference type="Gene3D" id="1.20.1250.20">
    <property type="entry name" value="MFS general substrate transporter like domains"/>
    <property type="match status" value="1"/>
</dbReference>
<feature type="transmembrane region" description="Helical" evidence="6">
    <location>
        <begin position="477"/>
        <end position="498"/>
    </location>
</feature>
<proteinExistence type="predicted"/>
<dbReference type="PROSITE" id="PS50850">
    <property type="entry name" value="MFS"/>
    <property type="match status" value="1"/>
</dbReference>
<evidence type="ECO:0000313" key="9">
    <source>
        <dbReference type="Proteomes" id="UP001152300"/>
    </source>
</evidence>
<feature type="transmembrane region" description="Helical" evidence="6">
    <location>
        <begin position="380"/>
        <end position="399"/>
    </location>
</feature>
<dbReference type="InterPro" id="IPR011701">
    <property type="entry name" value="MFS"/>
</dbReference>
<evidence type="ECO:0000256" key="1">
    <source>
        <dbReference type="ARBA" id="ARBA00004141"/>
    </source>
</evidence>
<feature type="transmembrane region" description="Helical" evidence="6">
    <location>
        <begin position="143"/>
        <end position="162"/>
    </location>
</feature>
<dbReference type="Proteomes" id="UP001152300">
    <property type="component" value="Unassembled WGS sequence"/>
</dbReference>
<dbReference type="GO" id="GO:0005886">
    <property type="term" value="C:plasma membrane"/>
    <property type="evidence" value="ECO:0007669"/>
    <property type="project" value="TreeGrafter"/>
</dbReference>